<organism evidence="3 4">
    <name type="scientific">Colletotrichum sublineola</name>
    <name type="common">Sorghum anthracnose fungus</name>
    <dbReference type="NCBI Taxonomy" id="1173701"/>
    <lineage>
        <taxon>Eukaryota</taxon>
        <taxon>Fungi</taxon>
        <taxon>Dikarya</taxon>
        <taxon>Ascomycota</taxon>
        <taxon>Pezizomycotina</taxon>
        <taxon>Sordariomycetes</taxon>
        <taxon>Hypocreomycetidae</taxon>
        <taxon>Glomerellales</taxon>
        <taxon>Glomerellaceae</taxon>
        <taxon>Colletotrichum</taxon>
        <taxon>Colletotrichum graminicola species complex</taxon>
    </lineage>
</organism>
<dbReference type="STRING" id="1173701.A0A066Y1Z2"/>
<evidence type="ECO:0000256" key="2">
    <source>
        <dbReference type="SAM" id="Phobius"/>
    </source>
</evidence>
<dbReference type="Pfam" id="PF04488">
    <property type="entry name" value="Gly_transf_sug"/>
    <property type="match status" value="1"/>
</dbReference>
<dbReference type="AlphaFoldDB" id="A0A066Y1Z2"/>
<sequence>MTSDIPLLLPFTSMFSGSNWGIGRHSSRFPVKLIFAIFALSIIVVIGLFKASSHPYAIFVSDRVRNGIEGKVDDNIPNQVHYVWAQNDTSKDLLFKFEQYLSVYSAWHYWKPDTIYLHTNARESTIARAREGVVSKWAMRMLTIPVMKVNRVEMPTATRHGTAFTFPEHISDFARVRAVHDYGGVYIDFDIQPLRDVAVLRRSGFNAIGGRQNDNNLNSGSFMAKKGSKMITKWMNMMHDVYDGKWTTHSNDALTAVARSLVPDAGEMLIMDREAFAPIGWLFPDARELFGLHNDTGSPLEQHVPGQPLPSCDNSQRPAWARDFSTSYLIHSFTPDWSLNPVPGVTEITRAYVLHRQSNFACATYPVVRDMYHKGLVTLEDGEL</sequence>
<dbReference type="EMBL" id="JMSE01000025">
    <property type="protein sequence ID" value="KDN72190.1"/>
    <property type="molecule type" value="Genomic_DNA"/>
</dbReference>
<name>A0A066Y1Z2_COLSU</name>
<dbReference type="PANTHER" id="PTHR46830">
    <property type="entry name" value="TRANSFERASE, PUTATIVE-RELATED"/>
    <property type="match status" value="1"/>
</dbReference>
<evidence type="ECO:0000313" key="3">
    <source>
        <dbReference type="EMBL" id="KDN72190.1"/>
    </source>
</evidence>
<dbReference type="Gene3D" id="3.90.550.20">
    <property type="match status" value="1"/>
</dbReference>
<evidence type="ECO:0008006" key="5">
    <source>
        <dbReference type="Google" id="ProtNLM"/>
    </source>
</evidence>
<keyword evidence="2" id="KW-1133">Transmembrane helix</keyword>
<dbReference type="Proteomes" id="UP000027238">
    <property type="component" value="Unassembled WGS sequence"/>
</dbReference>
<protein>
    <recommendedName>
        <fullName evidence="5">Glycosyl transferase</fullName>
    </recommendedName>
</protein>
<dbReference type="InterPro" id="IPR029044">
    <property type="entry name" value="Nucleotide-diphossugar_trans"/>
</dbReference>
<comment type="caution">
    <text evidence="3">The sequence shown here is derived from an EMBL/GenBank/DDBJ whole genome shotgun (WGS) entry which is preliminary data.</text>
</comment>
<dbReference type="GO" id="GO:1901135">
    <property type="term" value="P:carbohydrate derivative metabolic process"/>
    <property type="evidence" value="ECO:0007669"/>
    <property type="project" value="UniProtKB-ARBA"/>
</dbReference>
<keyword evidence="2" id="KW-0812">Transmembrane</keyword>
<dbReference type="SUPFAM" id="SSF53448">
    <property type="entry name" value="Nucleotide-diphospho-sugar transferases"/>
    <property type="match status" value="1"/>
</dbReference>
<proteinExistence type="inferred from homology"/>
<evidence type="ECO:0000313" key="4">
    <source>
        <dbReference type="Proteomes" id="UP000027238"/>
    </source>
</evidence>
<dbReference type="InterPro" id="IPR007577">
    <property type="entry name" value="GlycoTrfase_DXD_sugar-bd_CS"/>
</dbReference>
<accession>A0A066Y1Z2</accession>
<dbReference type="HOGENOM" id="CLU_053910_0_0_1"/>
<gene>
    <name evidence="3" type="ORF">CSUB01_11446</name>
</gene>
<evidence type="ECO:0000256" key="1">
    <source>
        <dbReference type="ARBA" id="ARBA00009003"/>
    </source>
</evidence>
<comment type="similarity">
    <text evidence="1">Belongs to the glycosyltransferase 32 family.</text>
</comment>
<dbReference type="eggNOG" id="ENOG502S17S">
    <property type="taxonomic scope" value="Eukaryota"/>
</dbReference>
<keyword evidence="4" id="KW-1185">Reference proteome</keyword>
<dbReference type="OrthoDB" id="409543at2759"/>
<reference evidence="4" key="1">
    <citation type="journal article" date="2014" name="Genome Announc.">
        <title>Draft genome sequence of Colletotrichum sublineola, a destructive pathogen of cultivated sorghum.</title>
        <authorList>
            <person name="Baroncelli R."/>
            <person name="Sanz-Martin J.M."/>
            <person name="Rech G.E."/>
            <person name="Sukno S.A."/>
            <person name="Thon M.R."/>
        </authorList>
    </citation>
    <scope>NUCLEOTIDE SEQUENCE [LARGE SCALE GENOMIC DNA]</scope>
    <source>
        <strain evidence="4">TX430BB</strain>
    </source>
</reference>
<keyword evidence="2" id="KW-0472">Membrane</keyword>
<dbReference type="OMA" id="IPNTAHY"/>
<feature type="transmembrane region" description="Helical" evidence="2">
    <location>
        <begin position="29"/>
        <end position="49"/>
    </location>
</feature>
<dbReference type="PANTHER" id="PTHR46830:SF2">
    <property type="entry name" value="ALPHA-1,4-N-ACETYLGLUCOSAMINYLTRANSFERASE"/>
    <property type="match status" value="1"/>
</dbReference>